<organism evidence="1 2">
    <name type="scientific">Pendulispora albinea</name>
    <dbReference type="NCBI Taxonomy" id="2741071"/>
    <lineage>
        <taxon>Bacteria</taxon>
        <taxon>Pseudomonadati</taxon>
        <taxon>Myxococcota</taxon>
        <taxon>Myxococcia</taxon>
        <taxon>Myxococcales</taxon>
        <taxon>Sorangiineae</taxon>
        <taxon>Pendulisporaceae</taxon>
        <taxon>Pendulispora</taxon>
    </lineage>
</organism>
<evidence type="ECO:0000313" key="1">
    <source>
        <dbReference type="EMBL" id="WXB18793.1"/>
    </source>
</evidence>
<reference evidence="1 2" key="1">
    <citation type="submission" date="2021-12" db="EMBL/GenBank/DDBJ databases">
        <title>Discovery of the Pendulisporaceae a myxobacterial family with distinct sporulation behavior and unique specialized metabolism.</title>
        <authorList>
            <person name="Garcia R."/>
            <person name="Popoff A."/>
            <person name="Bader C.D."/>
            <person name="Loehr J."/>
            <person name="Walesch S."/>
            <person name="Walt C."/>
            <person name="Boldt J."/>
            <person name="Bunk B."/>
            <person name="Haeckl F.J.F.P.J."/>
            <person name="Gunesch A.P."/>
            <person name="Birkelbach J."/>
            <person name="Nuebel U."/>
            <person name="Pietschmann T."/>
            <person name="Bach T."/>
            <person name="Mueller R."/>
        </authorList>
    </citation>
    <scope>NUCLEOTIDE SEQUENCE [LARGE SCALE GENOMIC DNA]</scope>
    <source>
        <strain evidence="1 2">MSr11954</strain>
    </source>
</reference>
<protein>
    <submittedName>
        <fullName evidence="1">Uncharacterized protein</fullName>
    </submittedName>
</protein>
<dbReference type="RefSeq" id="WP_394828420.1">
    <property type="nucleotide sequence ID" value="NZ_CP089984.1"/>
</dbReference>
<sequence length="90" mass="9200">MASRVIASRVIASLESVLSVGASLESVLSVGASLDTVSRISTWRRVTLRVSASWVTASSVTTRTLLVGGGALAGGNIQRTLASIPGVMQT</sequence>
<dbReference type="Proteomes" id="UP001370348">
    <property type="component" value="Chromosome"/>
</dbReference>
<keyword evidence="2" id="KW-1185">Reference proteome</keyword>
<proteinExistence type="predicted"/>
<name>A0ABZ2M8F4_9BACT</name>
<accession>A0ABZ2M8F4</accession>
<gene>
    <name evidence="1" type="ORF">LZC94_16340</name>
</gene>
<evidence type="ECO:0000313" key="2">
    <source>
        <dbReference type="Proteomes" id="UP001370348"/>
    </source>
</evidence>
<dbReference type="EMBL" id="CP089984">
    <property type="protein sequence ID" value="WXB18793.1"/>
    <property type="molecule type" value="Genomic_DNA"/>
</dbReference>